<comment type="subcellular location">
    <subcellularLocation>
        <location evidence="1">Nucleus speckle</location>
    </subcellularLocation>
</comment>
<proteinExistence type="predicted"/>
<keyword evidence="5" id="KW-0862">Zinc</keyword>
<evidence type="ECO:0000313" key="10">
    <source>
        <dbReference type="EnsemblMetazoa" id="HelroP170182"/>
    </source>
</evidence>
<evidence type="ECO:0000259" key="8">
    <source>
        <dbReference type="Pfam" id="PF23406"/>
    </source>
</evidence>
<dbReference type="KEGG" id="hro:HELRODRAFT_170182"/>
<evidence type="ECO:0000256" key="2">
    <source>
        <dbReference type="ARBA" id="ARBA00022473"/>
    </source>
</evidence>
<reference evidence="10" key="3">
    <citation type="submission" date="2015-06" db="UniProtKB">
        <authorList>
            <consortium name="EnsemblMetazoa"/>
        </authorList>
    </citation>
    <scope>IDENTIFICATION</scope>
</reference>
<dbReference type="InterPro" id="IPR059039">
    <property type="entry name" value="ZNF380_CC"/>
</dbReference>
<keyword evidence="4" id="KW-0863">Zinc-finger</keyword>
<evidence type="ECO:0000313" key="11">
    <source>
        <dbReference type="Proteomes" id="UP000015101"/>
    </source>
</evidence>
<dbReference type="GO" id="GO:0008270">
    <property type="term" value="F:zinc ion binding"/>
    <property type="evidence" value="ECO:0007669"/>
    <property type="project" value="UniProtKB-KW"/>
</dbReference>
<dbReference type="GeneID" id="20203115"/>
<keyword evidence="2" id="KW-0217">Developmental protein</keyword>
<keyword evidence="6" id="KW-0539">Nucleus</keyword>
<evidence type="ECO:0000256" key="1">
    <source>
        <dbReference type="ARBA" id="ARBA00004324"/>
    </source>
</evidence>
<feature type="domain" description="ZNF380 coiled-coil" evidence="8">
    <location>
        <begin position="114"/>
        <end position="193"/>
    </location>
</feature>
<name>T1F2R6_HELRO</name>
<evidence type="ECO:0000313" key="9">
    <source>
        <dbReference type="EMBL" id="ESO07655.1"/>
    </source>
</evidence>
<dbReference type="RefSeq" id="XP_009014266.1">
    <property type="nucleotide sequence ID" value="XM_009016018.1"/>
</dbReference>
<dbReference type="EMBL" id="AMQM01003487">
    <property type="status" value="NOT_ANNOTATED_CDS"/>
    <property type="molecule type" value="Genomic_DNA"/>
</dbReference>
<feature type="region of interest" description="Disordered" evidence="7">
    <location>
        <begin position="1"/>
        <end position="80"/>
    </location>
</feature>
<keyword evidence="3" id="KW-0479">Metal-binding</keyword>
<dbReference type="PANTHER" id="PTHR13278">
    <property type="entry name" value="ZINC FINGER PROTEIN 830"/>
    <property type="match status" value="1"/>
</dbReference>
<dbReference type="GO" id="GO:0005681">
    <property type="term" value="C:spliceosomal complex"/>
    <property type="evidence" value="ECO:0007669"/>
    <property type="project" value="InterPro"/>
</dbReference>
<reference evidence="11" key="1">
    <citation type="submission" date="2012-12" db="EMBL/GenBank/DDBJ databases">
        <authorList>
            <person name="Hellsten U."/>
            <person name="Grimwood J."/>
            <person name="Chapman J.A."/>
            <person name="Shapiro H."/>
            <person name="Aerts A."/>
            <person name="Otillar R.P."/>
            <person name="Terry A.Y."/>
            <person name="Boore J.L."/>
            <person name="Simakov O."/>
            <person name="Marletaz F."/>
            <person name="Cho S.-J."/>
            <person name="Edsinger-Gonzales E."/>
            <person name="Havlak P."/>
            <person name="Kuo D.-H."/>
            <person name="Larsson T."/>
            <person name="Lv J."/>
            <person name="Arendt D."/>
            <person name="Savage R."/>
            <person name="Osoegawa K."/>
            <person name="de Jong P."/>
            <person name="Lindberg D.R."/>
            <person name="Seaver E.C."/>
            <person name="Weisblat D.A."/>
            <person name="Putnam N.H."/>
            <person name="Grigoriev I.V."/>
            <person name="Rokhsar D.S."/>
        </authorList>
    </citation>
    <scope>NUCLEOTIDE SEQUENCE</scope>
</reference>
<gene>
    <name evidence="10" type="primary">20203115</name>
    <name evidence="9" type="ORF">HELRODRAFT_170182</name>
</gene>
<evidence type="ECO:0000256" key="3">
    <source>
        <dbReference type="ARBA" id="ARBA00022723"/>
    </source>
</evidence>
<dbReference type="EMBL" id="KB096183">
    <property type="protein sequence ID" value="ESO07655.1"/>
    <property type="molecule type" value="Genomic_DNA"/>
</dbReference>
<dbReference type="Proteomes" id="UP000015101">
    <property type="component" value="Unassembled WGS sequence"/>
</dbReference>
<organism evidence="10 11">
    <name type="scientific">Helobdella robusta</name>
    <name type="common">Californian leech</name>
    <dbReference type="NCBI Taxonomy" id="6412"/>
    <lineage>
        <taxon>Eukaryota</taxon>
        <taxon>Metazoa</taxon>
        <taxon>Spiralia</taxon>
        <taxon>Lophotrochozoa</taxon>
        <taxon>Annelida</taxon>
        <taxon>Clitellata</taxon>
        <taxon>Hirudinea</taxon>
        <taxon>Rhynchobdellida</taxon>
        <taxon>Glossiphoniidae</taxon>
        <taxon>Helobdella</taxon>
    </lineage>
</organism>
<dbReference type="GO" id="GO:0005634">
    <property type="term" value="C:nucleus"/>
    <property type="evidence" value="ECO:0000318"/>
    <property type="project" value="GO_Central"/>
</dbReference>
<evidence type="ECO:0000256" key="5">
    <source>
        <dbReference type="ARBA" id="ARBA00022833"/>
    </source>
</evidence>
<evidence type="ECO:0000256" key="4">
    <source>
        <dbReference type="ARBA" id="ARBA00022771"/>
    </source>
</evidence>
<dbReference type="InterPro" id="IPR040050">
    <property type="entry name" value="ZNF830-like"/>
</dbReference>
<dbReference type="EnsemblMetazoa" id="HelroT170182">
    <property type="protein sequence ID" value="HelroP170182"/>
    <property type="gene ID" value="HelroG170182"/>
</dbReference>
<evidence type="ECO:0000256" key="6">
    <source>
        <dbReference type="ARBA" id="ARBA00023242"/>
    </source>
</evidence>
<dbReference type="HOGENOM" id="CLU_1121131_0_0_1"/>
<dbReference type="GO" id="GO:0033314">
    <property type="term" value="P:mitotic DNA replication checkpoint signaling"/>
    <property type="evidence" value="ECO:0000318"/>
    <property type="project" value="GO_Central"/>
</dbReference>
<evidence type="ECO:0000256" key="7">
    <source>
        <dbReference type="SAM" id="MobiDB-lite"/>
    </source>
</evidence>
<dbReference type="GO" id="GO:0033260">
    <property type="term" value="P:nuclear DNA replication"/>
    <property type="evidence" value="ECO:0000318"/>
    <property type="project" value="GO_Central"/>
</dbReference>
<dbReference type="PANTHER" id="PTHR13278:SF0">
    <property type="entry name" value="ZINC FINGER PROTEIN 830"/>
    <property type="match status" value="1"/>
</dbReference>
<dbReference type="GO" id="GO:0003676">
    <property type="term" value="F:nucleic acid binding"/>
    <property type="evidence" value="ECO:0007669"/>
    <property type="project" value="InterPro"/>
</dbReference>
<reference evidence="9 11" key="2">
    <citation type="journal article" date="2013" name="Nature">
        <title>Insights into bilaterian evolution from three spiralian genomes.</title>
        <authorList>
            <person name="Simakov O."/>
            <person name="Marletaz F."/>
            <person name="Cho S.J."/>
            <person name="Edsinger-Gonzales E."/>
            <person name="Havlak P."/>
            <person name="Hellsten U."/>
            <person name="Kuo D.H."/>
            <person name="Larsson T."/>
            <person name="Lv J."/>
            <person name="Arendt D."/>
            <person name="Savage R."/>
            <person name="Osoegawa K."/>
            <person name="de Jong P."/>
            <person name="Grimwood J."/>
            <person name="Chapman J.A."/>
            <person name="Shapiro H."/>
            <person name="Aerts A."/>
            <person name="Otillar R.P."/>
            <person name="Terry A.Y."/>
            <person name="Boore J.L."/>
            <person name="Grigoriev I.V."/>
            <person name="Lindberg D.R."/>
            <person name="Seaver E.C."/>
            <person name="Weisblat D.A."/>
            <person name="Putnam N.H."/>
            <person name="Rokhsar D.S."/>
        </authorList>
    </citation>
    <scope>NUCLEOTIDE SEQUENCE</scope>
</reference>
<accession>T1F2R6</accession>
<dbReference type="OrthoDB" id="77607at2759"/>
<feature type="compositionally biased region" description="Polar residues" evidence="7">
    <location>
        <begin position="1"/>
        <end position="41"/>
    </location>
</feature>
<feature type="compositionally biased region" description="Polar residues" evidence="7">
    <location>
        <begin position="53"/>
        <end position="76"/>
    </location>
</feature>
<sequence>MKISGSEETSTALPFVSNSNPSSTSLGTTLLNVNTPSSGSAPKSILKKKTESRSTNPSDTRTKVNNGANGCTTDDNLNAPKTFKDRKIETSANTDPDIIPDTKTELPADVAQFIPEGFFDDPKLDAKVRNIPYKDKMDEQMELFQKAIKEEAMVSESIIEEDDEERDEQRLLDEIDEQMIMWSKVEYLAKSKQPQYSIISRYTIVTFDSNDKKITLQLSSGIKLFVRPLTKFYFQSKAAVGNSCSKLL</sequence>
<dbReference type="InParanoid" id="T1F2R6"/>
<dbReference type="GO" id="GO:0044773">
    <property type="term" value="P:mitotic DNA damage checkpoint signaling"/>
    <property type="evidence" value="ECO:0000318"/>
    <property type="project" value="GO_Central"/>
</dbReference>
<protein>
    <recommendedName>
        <fullName evidence="8">ZNF380 coiled-coil domain-containing protein</fullName>
    </recommendedName>
</protein>
<dbReference type="STRING" id="6412.T1F2R6"/>
<dbReference type="Pfam" id="PF23406">
    <property type="entry name" value="ZNF380_CC"/>
    <property type="match status" value="1"/>
</dbReference>
<dbReference type="eggNOG" id="KOG3032">
    <property type="taxonomic scope" value="Eukaryota"/>
</dbReference>
<keyword evidence="11" id="KW-1185">Reference proteome</keyword>
<dbReference type="CTD" id="20203115"/>
<dbReference type="AlphaFoldDB" id="T1F2R6"/>